<dbReference type="GO" id="GO:0045437">
    <property type="term" value="F:uridine nucleosidase activity"/>
    <property type="evidence" value="ECO:0007669"/>
    <property type="project" value="UniProtKB-ARBA"/>
</dbReference>
<dbReference type="AlphaFoldDB" id="A0A367M6N7"/>
<evidence type="ECO:0000256" key="2">
    <source>
        <dbReference type="ARBA" id="ARBA00023295"/>
    </source>
</evidence>
<dbReference type="EMBL" id="QORE01000770">
    <property type="protein sequence ID" value="RCI72942.1"/>
    <property type="molecule type" value="Genomic_DNA"/>
</dbReference>
<evidence type="ECO:0000313" key="6">
    <source>
        <dbReference type="Proteomes" id="UP000253594"/>
    </source>
</evidence>
<evidence type="ECO:0000256" key="3">
    <source>
        <dbReference type="SAM" id="SignalP"/>
    </source>
</evidence>
<dbReference type="InterPro" id="IPR023186">
    <property type="entry name" value="IUNH"/>
</dbReference>
<feature type="chain" id="PRO_5017041185" evidence="3">
    <location>
        <begin position="31"/>
        <end position="94"/>
    </location>
</feature>
<keyword evidence="2" id="KW-0326">Glycosidase</keyword>
<accession>A0A367M6N7</accession>
<sequence>MSRAARPCNRFCSLLLGLALLMPASLPLSAAETVAPPSPRTLIIDTDPGADDVIALLFAMASPKELKIQALTTVAGNVPLEKTARNARLALSLI</sequence>
<evidence type="ECO:0000259" key="4">
    <source>
        <dbReference type="Pfam" id="PF01156"/>
    </source>
</evidence>
<proteinExistence type="predicted"/>
<keyword evidence="1 5" id="KW-0378">Hydrolase</keyword>
<name>A0A367M6N7_PSEAI</name>
<dbReference type="GO" id="GO:0008477">
    <property type="term" value="F:purine nucleosidase activity"/>
    <property type="evidence" value="ECO:0007669"/>
    <property type="project" value="TreeGrafter"/>
</dbReference>
<dbReference type="GO" id="GO:0006152">
    <property type="term" value="P:purine nucleoside catabolic process"/>
    <property type="evidence" value="ECO:0007669"/>
    <property type="project" value="TreeGrafter"/>
</dbReference>
<dbReference type="SUPFAM" id="SSF53590">
    <property type="entry name" value="Nucleoside hydrolase"/>
    <property type="match status" value="1"/>
</dbReference>
<comment type="caution">
    <text evidence="5">The sequence shown here is derived from an EMBL/GenBank/DDBJ whole genome shotgun (WGS) entry which is preliminary data.</text>
</comment>
<feature type="signal peptide" evidence="3">
    <location>
        <begin position="1"/>
        <end position="30"/>
    </location>
</feature>
<feature type="non-terminal residue" evidence="5">
    <location>
        <position position="94"/>
    </location>
</feature>
<evidence type="ECO:0000313" key="5">
    <source>
        <dbReference type="EMBL" id="RCI72942.1"/>
    </source>
</evidence>
<dbReference type="PROSITE" id="PS01247">
    <property type="entry name" value="IUNH"/>
    <property type="match status" value="1"/>
</dbReference>
<dbReference type="Gene3D" id="3.90.245.10">
    <property type="entry name" value="Ribonucleoside hydrolase-like"/>
    <property type="match status" value="1"/>
</dbReference>
<keyword evidence="3" id="KW-0732">Signal</keyword>
<feature type="domain" description="Inosine/uridine-preferring nucleoside hydrolase" evidence="4">
    <location>
        <begin position="42"/>
        <end position="92"/>
    </location>
</feature>
<dbReference type="Proteomes" id="UP000253594">
    <property type="component" value="Unassembled WGS sequence"/>
</dbReference>
<dbReference type="Pfam" id="PF01156">
    <property type="entry name" value="IU_nuc_hydro"/>
    <property type="match status" value="1"/>
</dbReference>
<gene>
    <name evidence="5" type="ORF">DT376_21010</name>
</gene>
<dbReference type="PANTHER" id="PTHR12304:SF4">
    <property type="entry name" value="URIDINE NUCLEOSIDASE"/>
    <property type="match status" value="1"/>
</dbReference>
<reference evidence="5 6" key="1">
    <citation type="submission" date="2018-07" db="EMBL/GenBank/DDBJ databases">
        <title>Mechanisms of high-level aminoglycoside resistance among Gram-negative pathogens in Brazil.</title>
        <authorList>
            <person name="Ballaben A.S."/>
            <person name="Darini A.L.C."/>
            <person name="Doi Y."/>
        </authorList>
    </citation>
    <scope>NUCLEOTIDE SEQUENCE [LARGE SCALE GENOMIC DNA]</scope>
    <source>
        <strain evidence="5 6">B2-305</strain>
    </source>
</reference>
<dbReference type="InterPro" id="IPR036452">
    <property type="entry name" value="Ribo_hydro-like"/>
</dbReference>
<dbReference type="PANTHER" id="PTHR12304">
    <property type="entry name" value="INOSINE-URIDINE PREFERRING NUCLEOSIDE HYDROLASE"/>
    <property type="match status" value="1"/>
</dbReference>
<dbReference type="InterPro" id="IPR001910">
    <property type="entry name" value="Inosine/uridine_hydrolase_dom"/>
</dbReference>
<dbReference type="GO" id="GO:0005829">
    <property type="term" value="C:cytosol"/>
    <property type="evidence" value="ECO:0007669"/>
    <property type="project" value="TreeGrafter"/>
</dbReference>
<dbReference type="InterPro" id="IPR015910">
    <property type="entry name" value="I/U_nuclsd_hydro_CS"/>
</dbReference>
<protein>
    <submittedName>
        <fullName evidence="5">Nucleoside hydrolase</fullName>
    </submittedName>
</protein>
<evidence type="ECO:0000256" key="1">
    <source>
        <dbReference type="ARBA" id="ARBA00022801"/>
    </source>
</evidence>
<organism evidence="5 6">
    <name type="scientific">Pseudomonas aeruginosa</name>
    <dbReference type="NCBI Taxonomy" id="287"/>
    <lineage>
        <taxon>Bacteria</taxon>
        <taxon>Pseudomonadati</taxon>
        <taxon>Pseudomonadota</taxon>
        <taxon>Gammaproteobacteria</taxon>
        <taxon>Pseudomonadales</taxon>
        <taxon>Pseudomonadaceae</taxon>
        <taxon>Pseudomonas</taxon>
    </lineage>
</organism>